<evidence type="ECO:0000256" key="5">
    <source>
        <dbReference type="ARBA" id="ARBA00022989"/>
    </source>
</evidence>
<evidence type="ECO:0000256" key="3">
    <source>
        <dbReference type="ARBA" id="ARBA00022475"/>
    </source>
</evidence>
<feature type="transmembrane region" description="Helical" evidence="8">
    <location>
        <begin position="243"/>
        <end position="266"/>
    </location>
</feature>
<feature type="transmembrane region" description="Helical" evidence="8">
    <location>
        <begin position="33"/>
        <end position="52"/>
    </location>
</feature>
<evidence type="ECO:0000256" key="6">
    <source>
        <dbReference type="ARBA" id="ARBA00023136"/>
    </source>
</evidence>
<keyword evidence="5 8" id="KW-1133">Transmembrane helix</keyword>
<evidence type="ECO:0000259" key="9">
    <source>
        <dbReference type="Pfam" id="PF00361"/>
    </source>
</evidence>
<keyword evidence="3" id="KW-1003">Cell membrane</keyword>
<protein>
    <submittedName>
        <fullName evidence="10">Na+/H+ antiporter subunit D</fullName>
    </submittedName>
</protein>
<dbReference type="Proteomes" id="UP001559025">
    <property type="component" value="Unassembled WGS sequence"/>
</dbReference>
<name>A0ABV3WQ86_9HYPH</name>
<evidence type="ECO:0000256" key="8">
    <source>
        <dbReference type="SAM" id="Phobius"/>
    </source>
</evidence>
<evidence type="ECO:0000256" key="1">
    <source>
        <dbReference type="ARBA" id="ARBA00004651"/>
    </source>
</evidence>
<keyword evidence="4 7" id="KW-0812">Transmembrane</keyword>
<feature type="transmembrane region" description="Helical" evidence="8">
    <location>
        <begin position="455"/>
        <end position="475"/>
    </location>
</feature>
<organism evidence="10 11">
    <name type="scientific">Neoaquamicrobium sediminum</name>
    <dbReference type="NCBI Taxonomy" id="1849104"/>
    <lineage>
        <taxon>Bacteria</taxon>
        <taxon>Pseudomonadati</taxon>
        <taxon>Pseudomonadota</taxon>
        <taxon>Alphaproteobacteria</taxon>
        <taxon>Hyphomicrobiales</taxon>
        <taxon>Phyllobacteriaceae</taxon>
        <taxon>Neoaquamicrobium</taxon>
    </lineage>
</organism>
<feature type="transmembrane region" description="Helical" evidence="8">
    <location>
        <begin position="134"/>
        <end position="152"/>
    </location>
</feature>
<comment type="similarity">
    <text evidence="2">Belongs to the CPA3 antiporters (TC 2.A.63) subunit D family.</text>
</comment>
<dbReference type="PANTHER" id="PTHR42703">
    <property type="entry name" value="NADH DEHYDROGENASE"/>
    <property type="match status" value="1"/>
</dbReference>
<feature type="transmembrane region" description="Helical" evidence="8">
    <location>
        <begin position="164"/>
        <end position="185"/>
    </location>
</feature>
<dbReference type="InterPro" id="IPR003918">
    <property type="entry name" value="NADH_UbQ_OxRdtase"/>
</dbReference>
<feature type="transmembrane region" description="Helical" evidence="8">
    <location>
        <begin position="404"/>
        <end position="425"/>
    </location>
</feature>
<evidence type="ECO:0000313" key="11">
    <source>
        <dbReference type="Proteomes" id="UP001559025"/>
    </source>
</evidence>
<feature type="transmembrane region" description="Helical" evidence="8">
    <location>
        <begin position="109"/>
        <end position="128"/>
    </location>
</feature>
<feature type="transmembrane region" description="Helical" evidence="8">
    <location>
        <begin position="370"/>
        <end position="392"/>
    </location>
</feature>
<dbReference type="Pfam" id="PF00361">
    <property type="entry name" value="Proton_antipo_M"/>
    <property type="match status" value="1"/>
</dbReference>
<sequence length="511" mass="54342">MTNDLLLTLPVLAPAIGVALCALAWRHPLIQRLISLAASLGLLCASVVLLLAVRDGTVIATQFGGWAPPFGISFVGDMFSAAMVLITGLVAVAVGVYGLVGDVEARENAFYHVLYQGLLLGVTGAFLTGDIFNLYVWFEIMLISSFGLLSLGGTREQLDAGIKYVALNLIATTFFLMSVAFLYGMTGTLNMADLARVIPTLENQGLVTALALMFLATFGAKAAVFPLFYWLPAAYHTASAPIVAIFAALLTKVGVYAIIRTFTLLFDGDGGYTGPIVTAVAIFTMVTGVLGAAAHFDIRRILSFHIVSQIGYMLFGIAVATPLAIGGSILYVIHHIIVKANLFLIAGVVNRAGGSFDLKQTGGLYRTMPMLGVLFLIPALSLAGLPPLSGFWSKFTVIKASLDAGHIVLATAGLAVGILTLYSMIKIWNEAFWKAAPDQSGKAMHRWQADRRARIIMLSPIVVLAATTLTIGLFAEPFVDYSLRAGGQLLDKSAYIDAVFGAPEQVTEARP</sequence>
<feature type="transmembrane region" description="Helical" evidence="8">
    <location>
        <begin position="6"/>
        <end position="26"/>
    </location>
</feature>
<dbReference type="PANTHER" id="PTHR42703:SF1">
    <property type="entry name" value="NA(+)_H(+) ANTIPORTER SUBUNIT D1"/>
    <property type="match status" value="1"/>
</dbReference>
<keyword evidence="6 8" id="KW-0472">Membrane</keyword>
<accession>A0ABV3WQ86</accession>
<feature type="transmembrane region" description="Helical" evidence="8">
    <location>
        <begin position="331"/>
        <end position="349"/>
    </location>
</feature>
<comment type="caution">
    <text evidence="10">The sequence shown here is derived from an EMBL/GenBank/DDBJ whole genome shotgun (WGS) entry which is preliminary data.</text>
</comment>
<evidence type="ECO:0000256" key="7">
    <source>
        <dbReference type="RuleBase" id="RU000320"/>
    </source>
</evidence>
<feature type="transmembrane region" description="Helical" evidence="8">
    <location>
        <begin position="306"/>
        <end position="325"/>
    </location>
</feature>
<gene>
    <name evidence="10" type="ORF">V1479_05785</name>
</gene>
<dbReference type="RefSeq" id="WP_368802081.1">
    <property type="nucleotide sequence ID" value="NZ_JAZHFV010000002.1"/>
</dbReference>
<dbReference type="EMBL" id="JAZHFV010000002">
    <property type="protein sequence ID" value="MEX4006807.1"/>
    <property type="molecule type" value="Genomic_DNA"/>
</dbReference>
<dbReference type="NCBIfam" id="NF009306">
    <property type="entry name" value="PRK12663.1"/>
    <property type="match status" value="1"/>
</dbReference>
<evidence type="ECO:0000256" key="4">
    <source>
        <dbReference type="ARBA" id="ARBA00022692"/>
    </source>
</evidence>
<comment type="subcellular location">
    <subcellularLocation>
        <location evidence="1">Cell membrane</location>
        <topology evidence="1">Multi-pass membrane protein</topology>
    </subcellularLocation>
    <subcellularLocation>
        <location evidence="7">Membrane</location>
        <topology evidence="7">Multi-pass membrane protein</topology>
    </subcellularLocation>
</comment>
<feature type="transmembrane region" description="Helical" evidence="8">
    <location>
        <begin position="72"/>
        <end position="97"/>
    </location>
</feature>
<proteinExistence type="inferred from homology"/>
<dbReference type="InterPro" id="IPR001750">
    <property type="entry name" value="ND/Mrp_TM"/>
</dbReference>
<evidence type="ECO:0000313" key="10">
    <source>
        <dbReference type="EMBL" id="MEX4006807.1"/>
    </source>
</evidence>
<feature type="transmembrane region" description="Helical" evidence="8">
    <location>
        <begin position="272"/>
        <end position="294"/>
    </location>
</feature>
<dbReference type="PRINTS" id="PR01437">
    <property type="entry name" value="NUOXDRDTASE4"/>
</dbReference>
<reference evidence="10 11" key="1">
    <citation type="submission" date="2024-01" db="EMBL/GenBank/DDBJ databases">
        <title>New evidence supports the origin of RcGTA from prophage.</title>
        <authorList>
            <person name="Xu Y."/>
            <person name="Liu B."/>
            <person name="Chen F."/>
        </authorList>
    </citation>
    <scope>NUCLEOTIDE SEQUENCE [LARGE SCALE GENOMIC DNA]</scope>
    <source>
        <strain evidence="10 11">CBW1107-2</strain>
    </source>
</reference>
<feature type="transmembrane region" description="Helical" evidence="8">
    <location>
        <begin position="205"/>
        <end position="231"/>
    </location>
</feature>
<feature type="domain" description="NADH:quinone oxidoreductase/Mrp antiporter transmembrane" evidence="9">
    <location>
        <begin position="130"/>
        <end position="419"/>
    </location>
</feature>
<keyword evidence="11" id="KW-1185">Reference proteome</keyword>
<evidence type="ECO:0000256" key="2">
    <source>
        <dbReference type="ARBA" id="ARBA00005346"/>
    </source>
</evidence>
<dbReference type="InterPro" id="IPR050586">
    <property type="entry name" value="CPA3_Na-H_Antiporter_D"/>
</dbReference>